<evidence type="ECO:0000313" key="2">
    <source>
        <dbReference type="Proteomes" id="UP001576774"/>
    </source>
</evidence>
<reference evidence="1 2" key="1">
    <citation type="submission" date="2024-09" db="EMBL/GenBank/DDBJ databases">
        <title>Floridaenema gen nov. (Aerosakkonemataceae, Aerosakkonematales ord. nov., Cyanobacteria) from benthic tropical and subtropical fresh waters, with the description of four new species.</title>
        <authorList>
            <person name="Moretto J.A."/>
            <person name="Berthold D.E."/>
            <person name="Lefler F.W."/>
            <person name="Huang I.-S."/>
            <person name="Laughinghouse H. IV."/>
        </authorList>
    </citation>
    <scope>NUCLEOTIDE SEQUENCE [LARGE SCALE GENOMIC DNA]</scope>
    <source>
        <strain evidence="1 2">BLCC-F46</strain>
    </source>
</reference>
<organism evidence="1 2">
    <name type="scientific">Floridaenema aerugineum BLCC-F46</name>
    <dbReference type="NCBI Taxonomy" id="3153654"/>
    <lineage>
        <taxon>Bacteria</taxon>
        <taxon>Bacillati</taxon>
        <taxon>Cyanobacteriota</taxon>
        <taxon>Cyanophyceae</taxon>
        <taxon>Oscillatoriophycideae</taxon>
        <taxon>Aerosakkonematales</taxon>
        <taxon>Aerosakkonemataceae</taxon>
        <taxon>Floridanema</taxon>
        <taxon>Floridanema aerugineum</taxon>
    </lineage>
</organism>
<sequence length="86" mass="8494">MKIIIESDQILESSLSEVSLPVTAGINGGAAANPTSNSADEFVSSPAADSINAGDPPNWLIQELSAAVTSNGTQIGAIDGGSAPIA</sequence>
<name>A0ABV4X4N5_9CYAN</name>
<evidence type="ECO:0000313" key="1">
    <source>
        <dbReference type="EMBL" id="MFB2877709.1"/>
    </source>
</evidence>
<accession>A0ABV4X4N5</accession>
<keyword evidence="2" id="KW-1185">Reference proteome</keyword>
<protein>
    <submittedName>
        <fullName evidence="1">Uncharacterized protein</fullName>
    </submittedName>
</protein>
<dbReference type="Proteomes" id="UP001576774">
    <property type="component" value="Unassembled WGS sequence"/>
</dbReference>
<gene>
    <name evidence="1" type="ORF">ACE1CC_12720</name>
</gene>
<dbReference type="EMBL" id="JBHFNQ010000098">
    <property type="protein sequence ID" value="MFB2877709.1"/>
    <property type="molecule type" value="Genomic_DNA"/>
</dbReference>
<proteinExistence type="predicted"/>
<dbReference type="RefSeq" id="WP_413270804.1">
    <property type="nucleotide sequence ID" value="NZ_JBHFNQ010000098.1"/>
</dbReference>
<comment type="caution">
    <text evidence="1">The sequence shown here is derived from an EMBL/GenBank/DDBJ whole genome shotgun (WGS) entry which is preliminary data.</text>
</comment>